<dbReference type="PROSITE" id="PS51186">
    <property type="entry name" value="GNAT"/>
    <property type="match status" value="1"/>
</dbReference>
<organism evidence="2 3">
    <name type="scientific">Streptomyces griseoruber</name>
    <dbReference type="NCBI Taxonomy" id="1943"/>
    <lineage>
        <taxon>Bacteria</taxon>
        <taxon>Bacillati</taxon>
        <taxon>Actinomycetota</taxon>
        <taxon>Actinomycetes</taxon>
        <taxon>Kitasatosporales</taxon>
        <taxon>Streptomycetaceae</taxon>
        <taxon>Streptomyces</taxon>
    </lineage>
</organism>
<dbReference type="STRING" id="1943.AQJ64_27370"/>
<keyword evidence="2" id="KW-0808">Transferase</keyword>
<dbReference type="PANTHER" id="PTHR43792:SF1">
    <property type="entry name" value="N-ACETYLTRANSFERASE DOMAIN-CONTAINING PROTEIN"/>
    <property type="match status" value="1"/>
</dbReference>
<accession>A0A117RAI7</accession>
<gene>
    <name evidence="2" type="ORF">AQJ64_27370</name>
</gene>
<protein>
    <submittedName>
        <fullName evidence="2">Acetyltransferase</fullName>
    </submittedName>
</protein>
<dbReference type="InterPro" id="IPR000182">
    <property type="entry name" value="GNAT_dom"/>
</dbReference>
<dbReference type="EMBL" id="LMWW01000045">
    <property type="protein sequence ID" value="KUN80129.1"/>
    <property type="molecule type" value="Genomic_DNA"/>
</dbReference>
<dbReference type="Gene3D" id="3.40.630.30">
    <property type="match status" value="1"/>
</dbReference>
<dbReference type="OrthoDB" id="3533156at2"/>
<dbReference type="PANTHER" id="PTHR43792">
    <property type="entry name" value="GNAT FAMILY, PUTATIVE (AFU_ORTHOLOGUE AFUA_3G00765)-RELATED-RELATED"/>
    <property type="match status" value="1"/>
</dbReference>
<keyword evidence="3" id="KW-1185">Reference proteome</keyword>
<dbReference type="Proteomes" id="UP000052982">
    <property type="component" value="Unassembled WGS sequence"/>
</dbReference>
<dbReference type="InterPro" id="IPR016181">
    <property type="entry name" value="Acyl_CoA_acyltransferase"/>
</dbReference>
<dbReference type="InterPro" id="IPR051531">
    <property type="entry name" value="N-acetyltransferase"/>
</dbReference>
<dbReference type="GO" id="GO:0016747">
    <property type="term" value="F:acyltransferase activity, transferring groups other than amino-acyl groups"/>
    <property type="evidence" value="ECO:0007669"/>
    <property type="project" value="InterPro"/>
</dbReference>
<dbReference type="RefSeq" id="WP_055637408.1">
    <property type="nucleotide sequence ID" value="NZ_JBIRRP010000009.1"/>
</dbReference>
<proteinExistence type="predicted"/>
<evidence type="ECO:0000259" key="1">
    <source>
        <dbReference type="PROSITE" id="PS51186"/>
    </source>
</evidence>
<dbReference type="SUPFAM" id="SSF55729">
    <property type="entry name" value="Acyl-CoA N-acyltransferases (Nat)"/>
    <property type="match status" value="1"/>
</dbReference>
<sequence length="178" mass="20016">MPRRHPERHTERLWLRQWRDTDLDALAEIDADPEVMRYIGDGSPGTRERTAAALARVRSGWDERGYGLFAAEETETGELVGWVGLAVPAFLPEIMPAVEIGWRLRRRSWGRGYATEGAREVLAFAFGEVGLDHVVSICHVDNHASARVMAKLGMTLDRTTHVPTHGRPVHVMSRSRNP</sequence>
<comment type="caution">
    <text evidence="2">The sequence shown here is derived from an EMBL/GenBank/DDBJ whole genome shotgun (WGS) entry which is preliminary data.</text>
</comment>
<evidence type="ECO:0000313" key="2">
    <source>
        <dbReference type="EMBL" id="KUN80129.1"/>
    </source>
</evidence>
<feature type="domain" description="N-acetyltransferase" evidence="1">
    <location>
        <begin position="13"/>
        <end position="177"/>
    </location>
</feature>
<dbReference type="AlphaFoldDB" id="A0A117RAI7"/>
<name>A0A117RAI7_9ACTN</name>
<evidence type="ECO:0000313" key="3">
    <source>
        <dbReference type="Proteomes" id="UP000052982"/>
    </source>
</evidence>
<reference evidence="2 3" key="1">
    <citation type="submission" date="2015-10" db="EMBL/GenBank/DDBJ databases">
        <title>Draft genome sequence of Streptomyces griseoruber DSM 40281, type strain for the species Streptomyces griseoruber.</title>
        <authorList>
            <person name="Ruckert C."/>
            <person name="Winkler A."/>
            <person name="Kalinowski J."/>
            <person name="Kampfer P."/>
            <person name="Glaeser S."/>
        </authorList>
    </citation>
    <scope>NUCLEOTIDE SEQUENCE [LARGE SCALE GENOMIC DNA]</scope>
    <source>
        <strain evidence="2 3">DSM 40281</strain>
    </source>
</reference>
<dbReference type="Pfam" id="PF13302">
    <property type="entry name" value="Acetyltransf_3"/>
    <property type="match status" value="1"/>
</dbReference>